<dbReference type="EMBL" id="RYFC01000003">
    <property type="protein sequence ID" value="RTZ46153.1"/>
    <property type="molecule type" value="Genomic_DNA"/>
</dbReference>
<organism evidence="1 2">
    <name type="scientific">Chryseobacterium arthrosphaerae</name>
    <dbReference type="NCBI Taxonomy" id="651561"/>
    <lineage>
        <taxon>Bacteria</taxon>
        <taxon>Pseudomonadati</taxon>
        <taxon>Bacteroidota</taxon>
        <taxon>Flavobacteriia</taxon>
        <taxon>Flavobacteriales</taxon>
        <taxon>Weeksellaceae</taxon>
        <taxon>Chryseobacterium group</taxon>
        <taxon>Chryseobacterium</taxon>
    </lineage>
</organism>
<protein>
    <submittedName>
        <fullName evidence="1">Uncharacterized protein</fullName>
    </submittedName>
</protein>
<comment type="caution">
    <text evidence="1">The sequence shown here is derived from an EMBL/GenBank/DDBJ whole genome shotgun (WGS) entry which is preliminary data.</text>
</comment>
<evidence type="ECO:0000313" key="1">
    <source>
        <dbReference type="EMBL" id="RTZ46153.1"/>
    </source>
</evidence>
<evidence type="ECO:0000313" key="2">
    <source>
        <dbReference type="Proteomes" id="UP000276953"/>
    </source>
</evidence>
<reference evidence="1 2" key="1">
    <citation type="submission" date="2018-12" db="EMBL/GenBank/DDBJ databases">
        <title>Draft Genome Sequence of Chryseobacterium arthrosphaerae strain ED882-96 Isolated from the Blood of a Patient with Liver Cirrhosis in Taiwan.</title>
        <authorList>
            <person name="Lin J.-N."/>
            <person name="Lai C.-H."/>
            <person name="Yang C.-H."/>
            <person name="Huang Y.-H."/>
        </authorList>
    </citation>
    <scope>NUCLEOTIDE SEQUENCE [LARGE SCALE GENOMIC DNA]</scope>
    <source>
        <strain evidence="1 2">ED882-96</strain>
    </source>
</reference>
<dbReference type="Proteomes" id="UP000276953">
    <property type="component" value="Unassembled WGS sequence"/>
</dbReference>
<sequence length="66" mass="7690">MFADQALSFPQISYQINGILGFPVIEALKEVQLTQDDYFIVPEKETKISGRPIWQLMVLRRLFCGW</sequence>
<proteinExistence type="predicted"/>
<gene>
    <name evidence="1" type="ORF">EJ377_17055</name>
</gene>
<dbReference type="AlphaFoldDB" id="A0A432DSV8"/>
<name>A0A432DSV8_9FLAO</name>
<accession>A0A432DSV8</accession>